<name>A0ABW8JS64_9GAMM</name>
<evidence type="ECO:0000256" key="5">
    <source>
        <dbReference type="ARBA" id="ARBA00022692"/>
    </source>
</evidence>
<dbReference type="PRINTS" id="PR00702">
    <property type="entry name" value="ACRIFLAVINRP"/>
</dbReference>
<feature type="transmembrane region" description="Helical" evidence="8">
    <location>
        <begin position="912"/>
        <end position="935"/>
    </location>
</feature>
<evidence type="ECO:0000256" key="1">
    <source>
        <dbReference type="ARBA" id="ARBA00004651"/>
    </source>
</evidence>
<evidence type="ECO:0000256" key="6">
    <source>
        <dbReference type="ARBA" id="ARBA00022989"/>
    </source>
</evidence>
<evidence type="ECO:0000256" key="8">
    <source>
        <dbReference type="SAM" id="Phobius"/>
    </source>
</evidence>
<evidence type="ECO:0000256" key="3">
    <source>
        <dbReference type="ARBA" id="ARBA00022448"/>
    </source>
</evidence>
<evidence type="ECO:0000313" key="10">
    <source>
        <dbReference type="Proteomes" id="UP001620460"/>
    </source>
</evidence>
<feature type="transmembrane region" description="Helical" evidence="8">
    <location>
        <begin position="468"/>
        <end position="491"/>
    </location>
</feature>
<feature type="transmembrane region" description="Helical" evidence="8">
    <location>
        <begin position="436"/>
        <end position="456"/>
    </location>
</feature>
<dbReference type="Proteomes" id="UP001620460">
    <property type="component" value="Unassembled WGS sequence"/>
</dbReference>
<feature type="transmembrane region" description="Helical" evidence="8">
    <location>
        <begin position="521"/>
        <end position="539"/>
    </location>
</feature>
<keyword evidence="6 8" id="KW-1133">Transmembrane helix</keyword>
<keyword evidence="4" id="KW-1003">Cell membrane</keyword>
<keyword evidence="7 8" id="KW-0472">Membrane</keyword>
<dbReference type="InterPro" id="IPR001036">
    <property type="entry name" value="Acrflvin-R"/>
</dbReference>
<keyword evidence="5 8" id="KW-0812">Transmembrane</keyword>
<keyword evidence="10" id="KW-1185">Reference proteome</keyword>
<feature type="transmembrane region" description="Helical" evidence="8">
    <location>
        <begin position="360"/>
        <end position="379"/>
    </location>
</feature>
<comment type="caution">
    <text evidence="9">The sequence shown here is derived from an EMBL/GenBank/DDBJ whole genome shotgun (WGS) entry which is preliminary data.</text>
</comment>
<evidence type="ECO:0000256" key="7">
    <source>
        <dbReference type="ARBA" id="ARBA00023136"/>
    </source>
</evidence>
<dbReference type="SUPFAM" id="SSF82866">
    <property type="entry name" value="Multidrug efflux transporter AcrB transmembrane domain"/>
    <property type="match status" value="2"/>
</dbReference>
<gene>
    <name evidence="9" type="ORF">ISP17_03605</name>
</gene>
<feature type="transmembrane region" description="Helical" evidence="8">
    <location>
        <begin position="885"/>
        <end position="906"/>
    </location>
</feature>
<dbReference type="InterPro" id="IPR027463">
    <property type="entry name" value="AcrB_DN_DC_subdom"/>
</dbReference>
<dbReference type="SUPFAM" id="SSF82714">
    <property type="entry name" value="Multidrug efflux transporter AcrB TolC docking domain, DN and DC subdomains"/>
    <property type="match status" value="2"/>
</dbReference>
<dbReference type="Gene3D" id="3.30.70.1320">
    <property type="entry name" value="Multidrug efflux transporter AcrB pore domain like"/>
    <property type="match status" value="1"/>
</dbReference>
<dbReference type="PANTHER" id="PTHR32063">
    <property type="match status" value="1"/>
</dbReference>
<dbReference type="PANTHER" id="PTHR32063:SF12">
    <property type="entry name" value="CATION EFFLUX SYSTEM PROTEIN"/>
    <property type="match status" value="1"/>
</dbReference>
<protein>
    <submittedName>
        <fullName evidence="9">Efflux RND transporter permease subunit</fullName>
    </submittedName>
</protein>
<organism evidence="9 10">
    <name type="scientific">Dyella ginsengisoli</name>
    <dbReference type="NCBI Taxonomy" id="363848"/>
    <lineage>
        <taxon>Bacteria</taxon>
        <taxon>Pseudomonadati</taxon>
        <taxon>Pseudomonadota</taxon>
        <taxon>Gammaproteobacteria</taxon>
        <taxon>Lysobacterales</taxon>
        <taxon>Rhodanobacteraceae</taxon>
        <taxon>Dyella</taxon>
    </lineage>
</organism>
<dbReference type="InterPro" id="IPR004763">
    <property type="entry name" value="CusA-like"/>
</dbReference>
<feature type="transmembrane region" description="Helical" evidence="8">
    <location>
        <begin position="385"/>
        <end position="408"/>
    </location>
</feature>
<dbReference type="EMBL" id="JADIKM010000001">
    <property type="protein sequence ID" value="MFK2903036.1"/>
    <property type="molecule type" value="Genomic_DNA"/>
</dbReference>
<keyword evidence="3" id="KW-0813">Transport</keyword>
<dbReference type="Pfam" id="PF00873">
    <property type="entry name" value="ACR_tran"/>
    <property type="match status" value="1"/>
</dbReference>
<comment type="subcellular location">
    <subcellularLocation>
        <location evidence="1">Cell membrane</location>
        <topology evidence="1">Multi-pass membrane protein</topology>
    </subcellularLocation>
</comment>
<dbReference type="Gene3D" id="3.30.2090.10">
    <property type="entry name" value="Multidrug efflux transporter AcrB TolC docking domain, DN and DC subdomains"/>
    <property type="match status" value="2"/>
</dbReference>
<feature type="transmembrane region" description="Helical" evidence="8">
    <location>
        <begin position="956"/>
        <end position="977"/>
    </location>
</feature>
<evidence type="ECO:0000256" key="4">
    <source>
        <dbReference type="ARBA" id="ARBA00022475"/>
    </source>
</evidence>
<dbReference type="NCBIfam" id="TIGR00914">
    <property type="entry name" value="2A0601"/>
    <property type="match status" value="1"/>
</dbReference>
<dbReference type="SUPFAM" id="SSF82693">
    <property type="entry name" value="Multidrug efflux transporter AcrB pore domain, PN1, PN2, PC1 and PC2 subdomains"/>
    <property type="match status" value="3"/>
</dbReference>
<reference evidence="9 10" key="1">
    <citation type="submission" date="2020-10" db="EMBL/GenBank/DDBJ databases">
        <title>Phylogeny of dyella-like bacteria.</title>
        <authorList>
            <person name="Fu J."/>
        </authorList>
    </citation>
    <scope>NUCLEOTIDE SEQUENCE [LARGE SCALE GENOMIC DNA]</scope>
    <source>
        <strain evidence="9 10">Gsoil3046</strain>
    </source>
</reference>
<sequence length="1024" mass="110649">MNRIVAASLGQRLLVLLLVLLLAGAGLHSLRRLPVDAYPDLSPPGVELVTQWPGHAAEEVERLITVPVERGMTGIPRTTVTRSISLYGLSVVNITFADGTDNHVARQAVFNRMGDLGLPDGVAPSVSPLSSPSGLIYRYVLQSPDRSPTELKTIEDWTVEPAFRAVPGVADDSGFGGGTLQYQVQLDQTRLAALGLTATQVQDALAANNGNAGGGFYSQGGQFYYVRGEGRIKTLEDIGNVVLAQHNGTPVLVKDVGTVTTGIAPRLGEFGYQDQDDAVEGVIFLRTGEKTQDVLRRVEAKTRELNDHVLPKDVKIVPFYDRSELISRTTDVVRDNLVRGMLLVVVVLVFFLYDLRAGLIVATTIPLALLFAFVCLDLQGASANLLSIGAIDFGILVDAAVVMVENIYRQLADRKGQEVGVVEVIRAAAAEVDRPLFYAVAVIVVSFLPIYVLSGPSGTLFKPMADTMIFALVGSLIVTLTLLPVLCSWFMRKGVRERRNRAFEAIKSVYTKGLDFCLARARGTVLASVVLLGLSLLLIPRIGAEFMPHLDEGALWVRATMPYTISFDEAAKITPQIRAILRSFPEVTTVTNELGRPDDGTDPTGFFNAEFFVALKPYSQWTGSYRSKPALIEAMNRKLAQFPGIIFNYTQPAEDAVDEAETGLKSALAVKVFGPDLATLQARGKAIKHVLEKVRGIRDVTLVQELGQPSLSIDIHRAAIARYGLNVADINGLIQTAIGGDVATQVVQGEKEFDLVVRLKKQYRDNPAAIGNLLVATPEGKQIPLKVLADIRVTDGASFIYRQDNSRYIGVQFSVQGRDLAGAVGDAISQVDKQVKLPQGYRVDWGGEYSEYMASSAQLRIIVPLTVGLIFLLLFTLYSNFKFPFITVLGVALSAPVGGIVALWLTGTPFSVSSGIGFLALFGVSVQTAVVYISYVNELRLGGMALAPAIREAAILRLRPIMMTALVAALGLLPAALATGVGTDTQRPFALVIVSGLFTRLLISVFLMPALYALVARPDDRLEV</sequence>
<feature type="transmembrane region" description="Helical" evidence="8">
    <location>
        <begin position="859"/>
        <end position="878"/>
    </location>
</feature>
<evidence type="ECO:0000256" key="2">
    <source>
        <dbReference type="ARBA" id="ARBA00010942"/>
    </source>
</evidence>
<feature type="transmembrane region" description="Helical" evidence="8">
    <location>
        <begin position="337"/>
        <end position="353"/>
    </location>
</feature>
<comment type="similarity">
    <text evidence="2">Belongs to the resistance-nodulation-cell division (RND) (TC 2.A.6) family.</text>
</comment>
<dbReference type="Gene3D" id="3.30.70.1430">
    <property type="entry name" value="Multidrug efflux transporter AcrB pore domain"/>
    <property type="match status" value="2"/>
</dbReference>
<evidence type="ECO:0000313" key="9">
    <source>
        <dbReference type="EMBL" id="MFK2903036.1"/>
    </source>
</evidence>
<accession>A0ABW8JS64</accession>
<feature type="transmembrane region" description="Helical" evidence="8">
    <location>
        <begin position="989"/>
        <end position="1015"/>
    </location>
</feature>
<proteinExistence type="inferred from homology"/>
<dbReference type="Gene3D" id="3.30.70.1440">
    <property type="entry name" value="Multidrug efflux transporter AcrB pore domain"/>
    <property type="match status" value="1"/>
</dbReference>
<dbReference type="Gene3D" id="1.20.1640.10">
    <property type="entry name" value="Multidrug efflux transporter AcrB transmembrane domain"/>
    <property type="match status" value="2"/>
</dbReference>